<dbReference type="Gene3D" id="1.10.10.2840">
    <property type="entry name" value="PucR C-terminal helix-turn-helix domain"/>
    <property type="match status" value="1"/>
</dbReference>
<dbReference type="Pfam" id="PF13556">
    <property type="entry name" value="HTH_30"/>
    <property type="match status" value="1"/>
</dbReference>
<sequence>MEMTLADIQKLPAFEGVKLIAGHEGIDRVIRNVYFMEVPDIFGYIDEGGFLLSTLYPIADDEAAIQRLIPGLVEVGMAGLAIKPARYITDVPDVMIEQANELGFPLFVLGQGANLSTLTNTILETLLDKNTSTLQFRNDLHNKMMEELVNGASLTELTMTVSEMIESPIILLDRELERITDTTGKRVKVDRESVPPLPVERSFCLPNHVLDQVRLSVGSDGEIFLKDSFIQPVLAGEECFGYMILPTTDRQIDPNAKMALEQTSLLMASVFQRDKALKQKEENYLDAFIRDVLNEKMGSQFEVIEKAKLFKWDLQFPVALFNMSVRLEDVVKKRRILIQYMENRVVEQFLSRKLDIHISKIKLIYMDDSICAFINVAFESGIDERLIGVCEELVAYLESHDPDAPLSIGIADTVEGLGRFSKAYHEAIRTRELSEKIAEGGSFVRHYRDMVLYELIDQISEDVRADFIDKRIGAVLRYDETKKMELLKTLEAFIDHDFNAQKAAASLFIHYNTFRYRLEKLKELGVDYDSGFDWMETALACRMQKLL</sequence>
<dbReference type="Pfam" id="PF17853">
    <property type="entry name" value="GGDEF_2"/>
    <property type="match status" value="1"/>
</dbReference>
<evidence type="ECO:0000259" key="2">
    <source>
        <dbReference type="Pfam" id="PF07905"/>
    </source>
</evidence>
<dbReference type="RefSeq" id="WP_013171134.1">
    <property type="nucleotide sequence ID" value="NC_014219.1"/>
</dbReference>
<evidence type="ECO:0000259" key="3">
    <source>
        <dbReference type="Pfam" id="PF13556"/>
    </source>
</evidence>
<feature type="domain" description="Purine catabolism PurC-like" evidence="2">
    <location>
        <begin position="7"/>
        <end position="125"/>
    </location>
</feature>
<evidence type="ECO:0000313" key="5">
    <source>
        <dbReference type="EMBL" id="ADH97705.1"/>
    </source>
</evidence>
<protein>
    <submittedName>
        <fullName evidence="5">Transcriptional regulator, CdaR</fullName>
    </submittedName>
</protein>
<gene>
    <name evidence="5" type="ordered locus">Bsel_0156</name>
</gene>
<dbReference type="KEGG" id="bse:Bsel_0156"/>
<feature type="domain" description="CdaR GGDEF-like" evidence="4">
    <location>
        <begin position="300"/>
        <end position="432"/>
    </location>
</feature>
<comment type="similarity">
    <text evidence="1">Belongs to the CdaR family.</text>
</comment>
<dbReference type="AlphaFoldDB" id="D6XVT2"/>
<dbReference type="Proteomes" id="UP000000271">
    <property type="component" value="Chromosome"/>
</dbReference>
<dbReference type="InterPro" id="IPR025736">
    <property type="entry name" value="PucR_C-HTH_dom"/>
</dbReference>
<dbReference type="PANTHER" id="PTHR33744:SF1">
    <property type="entry name" value="DNA-BINDING TRANSCRIPTIONAL ACTIVATOR ADER"/>
    <property type="match status" value="1"/>
</dbReference>
<name>D6XVT2_BACIE</name>
<reference evidence="5" key="1">
    <citation type="submission" date="2009-10" db="EMBL/GenBank/DDBJ databases">
        <title>Complete sequence of Bacillus selenitireducens MLS10.</title>
        <authorList>
            <consortium name="US DOE Joint Genome Institute"/>
            <person name="Lucas S."/>
            <person name="Copeland A."/>
            <person name="Lapidus A."/>
            <person name="Glavina del Rio T."/>
            <person name="Dalin E."/>
            <person name="Tice H."/>
            <person name="Bruce D."/>
            <person name="Goodwin L."/>
            <person name="Pitluck S."/>
            <person name="Sims D."/>
            <person name="Brettin T."/>
            <person name="Detter J.C."/>
            <person name="Han C."/>
            <person name="Larimer F."/>
            <person name="Land M."/>
            <person name="Hauser L."/>
            <person name="Kyrpides N."/>
            <person name="Ovchinnikova G."/>
            <person name="Stolz J."/>
        </authorList>
    </citation>
    <scope>NUCLEOTIDE SEQUENCE [LARGE SCALE GENOMIC DNA]</scope>
    <source>
        <strain evidence="5">MLS10</strain>
    </source>
</reference>
<keyword evidence="6" id="KW-1185">Reference proteome</keyword>
<dbReference type="EMBL" id="CP001791">
    <property type="protein sequence ID" value="ADH97705.1"/>
    <property type="molecule type" value="Genomic_DNA"/>
</dbReference>
<dbReference type="InterPro" id="IPR042070">
    <property type="entry name" value="PucR_C-HTH_sf"/>
</dbReference>
<accession>D6XVT2</accession>
<dbReference type="InterPro" id="IPR041522">
    <property type="entry name" value="CdaR_GGDEF"/>
</dbReference>
<dbReference type="OrthoDB" id="142218at2"/>
<proteinExistence type="inferred from homology"/>
<dbReference type="InterPro" id="IPR051448">
    <property type="entry name" value="CdaR-like_regulators"/>
</dbReference>
<evidence type="ECO:0000259" key="4">
    <source>
        <dbReference type="Pfam" id="PF17853"/>
    </source>
</evidence>
<evidence type="ECO:0000256" key="1">
    <source>
        <dbReference type="ARBA" id="ARBA00006754"/>
    </source>
</evidence>
<dbReference type="eggNOG" id="COG2508">
    <property type="taxonomic scope" value="Bacteria"/>
</dbReference>
<evidence type="ECO:0000313" key="6">
    <source>
        <dbReference type="Proteomes" id="UP000000271"/>
    </source>
</evidence>
<dbReference type="Pfam" id="PF07905">
    <property type="entry name" value="PucR"/>
    <property type="match status" value="1"/>
</dbReference>
<organism evidence="5 6">
    <name type="scientific">Bacillus selenitireducens (strain ATCC 700615 / DSM 15326 / MLS10)</name>
    <dbReference type="NCBI Taxonomy" id="439292"/>
    <lineage>
        <taxon>Bacteria</taxon>
        <taxon>Bacillati</taxon>
        <taxon>Bacillota</taxon>
        <taxon>Bacilli</taxon>
        <taxon>Bacillales</taxon>
        <taxon>Bacillaceae</taxon>
        <taxon>Salisediminibacterium</taxon>
    </lineage>
</organism>
<dbReference type="PANTHER" id="PTHR33744">
    <property type="entry name" value="CARBOHYDRATE DIACID REGULATOR"/>
    <property type="match status" value="1"/>
</dbReference>
<dbReference type="HOGENOM" id="CLU_017436_3_0_9"/>
<dbReference type="STRING" id="439292.Bsel_0156"/>
<feature type="domain" description="PucR C-terminal helix-turn-helix" evidence="3">
    <location>
        <begin position="486"/>
        <end position="542"/>
    </location>
</feature>
<dbReference type="InterPro" id="IPR012914">
    <property type="entry name" value="PucR_dom"/>
</dbReference>